<evidence type="ECO:0000313" key="1">
    <source>
        <dbReference type="EMBL" id="KAL2611087.1"/>
    </source>
</evidence>
<sequence>MLAHLDNFRGTHDQEAIFHVLRTVLCLTMPIDPALIQTGIMNVEQQQDGHSCGKHVVQMLAGAGKESEGLDRCFREDGLRYIASLEQVQSFDVLFPMYLSGKLPGPPMNNIGMGDLARRAAVGHGDGGMARQEMQGTDARKLTTTVYDSVVGAQVKAEEGCIVAPTLKTAEFQQCILVLP</sequence>
<dbReference type="AlphaFoldDB" id="A0ABD1XQ60"/>
<dbReference type="EMBL" id="JBHFFA010000007">
    <property type="protein sequence ID" value="KAL2611087.1"/>
    <property type="molecule type" value="Genomic_DNA"/>
</dbReference>
<protein>
    <recommendedName>
        <fullName evidence="3">Ubiquitinyl hydrolase 1</fullName>
    </recommendedName>
</protein>
<accession>A0ABD1XQ60</accession>
<organism evidence="1 2">
    <name type="scientific">Riccia fluitans</name>
    <dbReference type="NCBI Taxonomy" id="41844"/>
    <lineage>
        <taxon>Eukaryota</taxon>
        <taxon>Viridiplantae</taxon>
        <taxon>Streptophyta</taxon>
        <taxon>Embryophyta</taxon>
        <taxon>Marchantiophyta</taxon>
        <taxon>Marchantiopsida</taxon>
        <taxon>Marchantiidae</taxon>
        <taxon>Marchantiales</taxon>
        <taxon>Ricciaceae</taxon>
        <taxon>Riccia</taxon>
    </lineage>
</organism>
<comment type="caution">
    <text evidence="1">The sequence shown here is derived from an EMBL/GenBank/DDBJ whole genome shotgun (WGS) entry which is preliminary data.</text>
</comment>
<gene>
    <name evidence="1" type="ORF">R1flu_022779</name>
</gene>
<keyword evidence="2" id="KW-1185">Reference proteome</keyword>
<name>A0ABD1XQ60_9MARC</name>
<proteinExistence type="predicted"/>
<dbReference type="Proteomes" id="UP001605036">
    <property type="component" value="Unassembled WGS sequence"/>
</dbReference>
<evidence type="ECO:0008006" key="3">
    <source>
        <dbReference type="Google" id="ProtNLM"/>
    </source>
</evidence>
<reference evidence="1 2" key="1">
    <citation type="submission" date="2024-09" db="EMBL/GenBank/DDBJ databases">
        <title>Chromosome-scale assembly of Riccia fluitans.</title>
        <authorList>
            <person name="Paukszto L."/>
            <person name="Sawicki J."/>
            <person name="Karawczyk K."/>
            <person name="Piernik-Szablinska J."/>
            <person name="Szczecinska M."/>
            <person name="Mazdziarz M."/>
        </authorList>
    </citation>
    <scope>NUCLEOTIDE SEQUENCE [LARGE SCALE GENOMIC DNA]</scope>
    <source>
        <strain evidence="1">Rf_01</strain>
        <tissue evidence="1">Aerial parts of the thallus</tissue>
    </source>
</reference>
<evidence type="ECO:0000313" key="2">
    <source>
        <dbReference type="Proteomes" id="UP001605036"/>
    </source>
</evidence>